<feature type="binding site" evidence="4">
    <location>
        <begin position="20"/>
        <end position="24"/>
    </location>
    <ligand>
        <name>ATP</name>
        <dbReference type="ChEBI" id="CHEBI:30616"/>
    </ligand>
</feature>
<keyword evidence="5" id="KW-0479">Metal-binding</keyword>
<dbReference type="InterPro" id="IPR002698">
    <property type="entry name" value="FTHF_cligase"/>
</dbReference>
<dbReference type="InterPro" id="IPR024185">
    <property type="entry name" value="FTHF_cligase-like_sf"/>
</dbReference>
<dbReference type="PIRSF" id="PIRSF006806">
    <property type="entry name" value="FTHF_cligase"/>
    <property type="match status" value="1"/>
</dbReference>
<dbReference type="GO" id="GO:0046872">
    <property type="term" value="F:metal ion binding"/>
    <property type="evidence" value="ECO:0007669"/>
    <property type="project" value="UniProtKB-KW"/>
</dbReference>
<dbReference type="PANTHER" id="PTHR23407:SF1">
    <property type="entry name" value="5-FORMYLTETRAHYDROFOLATE CYCLO-LIGASE"/>
    <property type="match status" value="1"/>
</dbReference>
<keyword evidence="5" id="KW-0460">Magnesium</keyword>
<dbReference type="RefSeq" id="WP_048837755.1">
    <property type="nucleotide sequence ID" value="NZ_BAMV01000007.1"/>
</dbReference>
<dbReference type="Pfam" id="PF01812">
    <property type="entry name" value="5-FTHF_cyc-lig"/>
    <property type="match status" value="1"/>
</dbReference>
<dbReference type="NCBIfam" id="TIGR02727">
    <property type="entry name" value="MTHFS_bact"/>
    <property type="match status" value="1"/>
</dbReference>
<dbReference type="PANTHER" id="PTHR23407">
    <property type="entry name" value="ATPASE INHIBITOR/5-FORMYLTETRAHYDROFOLATE CYCLO-LIGASE"/>
    <property type="match status" value="1"/>
</dbReference>
<evidence type="ECO:0000256" key="1">
    <source>
        <dbReference type="ARBA" id="ARBA00010638"/>
    </source>
</evidence>
<keyword evidence="2 4" id="KW-0547">Nucleotide-binding</keyword>
<feature type="binding site" evidence="4">
    <location>
        <position position="67"/>
    </location>
    <ligand>
        <name>substrate</name>
    </ligand>
</feature>
<dbReference type="Gene3D" id="3.40.50.10420">
    <property type="entry name" value="NagB/RpiA/CoA transferase-like"/>
    <property type="match status" value="1"/>
</dbReference>
<name>A0A0D6N0X9_9PROT</name>
<keyword evidence="3 4" id="KW-0067">ATP-binding</keyword>
<evidence type="ECO:0000313" key="9">
    <source>
        <dbReference type="Proteomes" id="UP000321891"/>
    </source>
</evidence>
<dbReference type="SUPFAM" id="SSF100950">
    <property type="entry name" value="NagB/RpiA/CoA transferase-like"/>
    <property type="match status" value="1"/>
</dbReference>
<keyword evidence="6" id="KW-0436">Ligase</keyword>
<feature type="binding site" evidence="4">
    <location>
        <begin position="140"/>
        <end position="148"/>
    </location>
    <ligand>
        <name>ATP</name>
        <dbReference type="ChEBI" id="CHEBI:30616"/>
    </ligand>
</feature>
<evidence type="ECO:0000313" key="8">
    <source>
        <dbReference type="Proteomes" id="UP000032671"/>
    </source>
</evidence>
<evidence type="ECO:0000256" key="4">
    <source>
        <dbReference type="PIRSR" id="PIRSR006806-1"/>
    </source>
</evidence>
<dbReference type="Proteomes" id="UP000032671">
    <property type="component" value="Unassembled WGS sequence"/>
</dbReference>
<gene>
    <name evidence="6" type="ORF">Abci_007_070</name>
    <name evidence="7" type="ORF">ACI01nite_17920</name>
</gene>
<evidence type="ECO:0000256" key="3">
    <source>
        <dbReference type="ARBA" id="ARBA00022840"/>
    </source>
</evidence>
<comment type="similarity">
    <text evidence="1 5">Belongs to the 5-formyltetrahydrofolate cyclo-ligase family.</text>
</comment>
<evidence type="ECO:0000313" key="7">
    <source>
        <dbReference type="EMBL" id="GEL59190.1"/>
    </source>
</evidence>
<dbReference type="GO" id="GO:0005524">
    <property type="term" value="F:ATP binding"/>
    <property type="evidence" value="ECO:0007669"/>
    <property type="project" value="UniProtKB-KW"/>
</dbReference>
<organism evidence="6 8">
    <name type="scientific">Acetobacter cibinongensis</name>
    <dbReference type="NCBI Taxonomy" id="146475"/>
    <lineage>
        <taxon>Bacteria</taxon>
        <taxon>Pseudomonadati</taxon>
        <taxon>Pseudomonadota</taxon>
        <taxon>Alphaproteobacteria</taxon>
        <taxon>Acetobacterales</taxon>
        <taxon>Acetobacteraceae</taxon>
        <taxon>Acetobacter</taxon>
    </lineage>
</organism>
<comment type="cofactor">
    <cofactor evidence="5">
        <name>Mg(2+)</name>
        <dbReference type="ChEBI" id="CHEBI:18420"/>
    </cofactor>
</comment>
<accession>A0A6N3SPD3</accession>
<dbReference type="EC" id="6.3.3.2" evidence="5"/>
<dbReference type="InterPro" id="IPR037171">
    <property type="entry name" value="NagB/RpiA_transferase-like"/>
</dbReference>
<comment type="caution">
    <text evidence="6">The sequence shown here is derived from an EMBL/GenBank/DDBJ whole genome shotgun (WGS) entry which is preliminary data.</text>
</comment>
<accession>A0A0D6N0X9</accession>
<keyword evidence="9" id="KW-1185">Reference proteome</keyword>
<dbReference type="EMBL" id="BJVU01000007">
    <property type="protein sequence ID" value="GEL59190.1"/>
    <property type="molecule type" value="Genomic_DNA"/>
</dbReference>
<dbReference type="GO" id="GO:0009396">
    <property type="term" value="P:folic acid-containing compound biosynthetic process"/>
    <property type="evidence" value="ECO:0007669"/>
    <property type="project" value="TreeGrafter"/>
</dbReference>
<dbReference type="AlphaFoldDB" id="A0A0D6N0X9"/>
<dbReference type="Proteomes" id="UP000321891">
    <property type="component" value="Unassembled WGS sequence"/>
</dbReference>
<proteinExistence type="inferred from homology"/>
<dbReference type="GO" id="GO:0035999">
    <property type="term" value="P:tetrahydrofolate interconversion"/>
    <property type="evidence" value="ECO:0007669"/>
    <property type="project" value="TreeGrafter"/>
</dbReference>
<dbReference type="STRING" id="1231339.Abci_007_070"/>
<dbReference type="GO" id="GO:0030272">
    <property type="term" value="F:5-formyltetrahydrofolate cyclo-ligase activity"/>
    <property type="evidence" value="ECO:0007669"/>
    <property type="project" value="UniProtKB-EC"/>
</dbReference>
<reference evidence="6 8" key="1">
    <citation type="submission" date="2012-11" db="EMBL/GenBank/DDBJ databases">
        <title>Whole genome sequence of Acetobacter cibinongensis 4H-1.</title>
        <authorList>
            <person name="Azuma Y."/>
            <person name="Higashiura N."/>
            <person name="Hirakawa H."/>
            <person name="Matsushita K."/>
        </authorList>
    </citation>
    <scope>NUCLEOTIDE SEQUENCE [LARGE SCALE GENOMIC DNA]</scope>
    <source>
        <strain evidence="6 8">4H-1</strain>
    </source>
</reference>
<sequence length="195" mass="20986">MVAPHSPSFKSDPPAVAEAKQQVRARCLAALKAHDPALDAQLCQRLTDTLLALPAASIGCVWPLPNEADLRPLCHALHAAGRIVALPETPVRGHPLTFRVWQPDCTMVPGRFGTQVPEGPALVPQVLLVPLVGFDRAGNRLGYGGGYYDRTLAAHPHITAIGYALSVQEVDHIPTGPYDRPLSCLVTEKERLDFG</sequence>
<evidence type="ECO:0000256" key="5">
    <source>
        <dbReference type="RuleBase" id="RU361279"/>
    </source>
</evidence>
<comment type="catalytic activity">
    <reaction evidence="5">
        <text>(6S)-5-formyl-5,6,7,8-tetrahydrofolate + ATP = (6R)-5,10-methenyltetrahydrofolate + ADP + phosphate</text>
        <dbReference type="Rhea" id="RHEA:10488"/>
        <dbReference type="ChEBI" id="CHEBI:30616"/>
        <dbReference type="ChEBI" id="CHEBI:43474"/>
        <dbReference type="ChEBI" id="CHEBI:57455"/>
        <dbReference type="ChEBI" id="CHEBI:57457"/>
        <dbReference type="ChEBI" id="CHEBI:456216"/>
        <dbReference type="EC" id="6.3.3.2"/>
    </reaction>
</comment>
<reference evidence="7 9" key="2">
    <citation type="submission" date="2019-07" db="EMBL/GenBank/DDBJ databases">
        <title>Whole genome shotgun sequence of Acetobacter cibinongensis NBRC 16605.</title>
        <authorList>
            <person name="Hosoyama A."/>
            <person name="Uohara A."/>
            <person name="Ohji S."/>
            <person name="Ichikawa N."/>
        </authorList>
    </citation>
    <scope>NUCLEOTIDE SEQUENCE [LARGE SCALE GENOMIC DNA]</scope>
    <source>
        <strain evidence="7 9">NBRC 16605</strain>
    </source>
</reference>
<evidence type="ECO:0000256" key="2">
    <source>
        <dbReference type="ARBA" id="ARBA00022741"/>
    </source>
</evidence>
<protein>
    <recommendedName>
        <fullName evidence="5">5-formyltetrahydrofolate cyclo-ligase</fullName>
        <ecNumber evidence="5">6.3.3.2</ecNumber>
    </recommendedName>
</protein>
<evidence type="ECO:0000313" key="6">
    <source>
        <dbReference type="EMBL" id="GAN59667.1"/>
    </source>
</evidence>
<dbReference type="EMBL" id="BAMV01000007">
    <property type="protein sequence ID" value="GAN59667.1"/>
    <property type="molecule type" value="Genomic_DNA"/>
</dbReference>